<evidence type="ECO:0000313" key="1">
    <source>
        <dbReference type="EMBL" id="PFX27044.1"/>
    </source>
</evidence>
<dbReference type="Proteomes" id="UP000225706">
    <property type="component" value="Unassembled WGS sequence"/>
</dbReference>
<dbReference type="AlphaFoldDB" id="A0A2B4S8P8"/>
<proteinExistence type="predicted"/>
<protein>
    <submittedName>
        <fullName evidence="1">Uncharacterized protein</fullName>
    </submittedName>
</protein>
<sequence length="139" mass="15566">MIPERSYSNFDHNSLISPTMGSTSSLALFLIVSLLFSAYCLPVENENDQLQGDSSNRGQRAVAERESVFEDPLVKPIKDRSLVPRFPPCARYGCGKRALHIGKDADPYSSLETKIRQLQRKREGGIFPPCSRYGCGKRK</sequence>
<comment type="caution">
    <text evidence="1">The sequence shown here is derived from an EMBL/GenBank/DDBJ whole genome shotgun (WGS) entry which is preliminary data.</text>
</comment>
<reference evidence="2" key="1">
    <citation type="journal article" date="2017" name="bioRxiv">
        <title>Comparative analysis of the genomes of Stylophora pistillata and Acropora digitifera provides evidence for extensive differences between species of corals.</title>
        <authorList>
            <person name="Voolstra C.R."/>
            <person name="Li Y."/>
            <person name="Liew Y.J."/>
            <person name="Baumgarten S."/>
            <person name="Zoccola D."/>
            <person name="Flot J.-F."/>
            <person name="Tambutte S."/>
            <person name="Allemand D."/>
            <person name="Aranda M."/>
        </authorList>
    </citation>
    <scope>NUCLEOTIDE SEQUENCE [LARGE SCALE GENOMIC DNA]</scope>
</reference>
<gene>
    <name evidence="1" type="ORF">AWC38_SpisGene8276</name>
</gene>
<keyword evidence="2" id="KW-1185">Reference proteome</keyword>
<evidence type="ECO:0000313" key="2">
    <source>
        <dbReference type="Proteomes" id="UP000225706"/>
    </source>
</evidence>
<accession>A0A2B4S8P8</accession>
<organism evidence="1 2">
    <name type="scientific">Stylophora pistillata</name>
    <name type="common">Smooth cauliflower coral</name>
    <dbReference type="NCBI Taxonomy" id="50429"/>
    <lineage>
        <taxon>Eukaryota</taxon>
        <taxon>Metazoa</taxon>
        <taxon>Cnidaria</taxon>
        <taxon>Anthozoa</taxon>
        <taxon>Hexacorallia</taxon>
        <taxon>Scleractinia</taxon>
        <taxon>Astrocoeniina</taxon>
        <taxon>Pocilloporidae</taxon>
        <taxon>Stylophora</taxon>
    </lineage>
</organism>
<name>A0A2B4S8P8_STYPI</name>
<dbReference type="EMBL" id="LSMT01000112">
    <property type="protein sequence ID" value="PFX27044.1"/>
    <property type="molecule type" value="Genomic_DNA"/>
</dbReference>